<keyword evidence="2" id="KW-0479">Metal-binding</keyword>
<sequence length="67" mass="7562">MCLDAVARIVDSEALMTRLAIAPAFFDLVRRSWKEGHAHLYGRFDFSYDADRTRRAAGPCQPVQHPG</sequence>
<keyword evidence="5" id="KW-0460">Magnesium</keyword>
<evidence type="ECO:0000256" key="2">
    <source>
        <dbReference type="ARBA" id="ARBA00022723"/>
    </source>
</evidence>
<dbReference type="GO" id="GO:0016874">
    <property type="term" value="F:ligase activity"/>
    <property type="evidence" value="ECO:0007669"/>
    <property type="project" value="UniProtKB-KW"/>
</dbReference>
<comment type="caution">
    <text evidence="7">The sequence shown here is derived from an EMBL/GenBank/DDBJ whole genome shotgun (WGS) entry which is preliminary data.</text>
</comment>
<dbReference type="EMBL" id="LIAE01009598">
    <property type="protein sequence ID" value="PAV69097.1"/>
    <property type="molecule type" value="Genomic_DNA"/>
</dbReference>
<reference evidence="7 8" key="1">
    <citation type="journal article" date="2017" name="Curr. Biol.">
        <title>Genome architecture and evolution of a unichromosomal asexual nematode.</title>
        <authorList>
            <person name="Fradin H."/>
            <person name="Zegar C."/>
            <person name="Gutwein M."/>
            <person name="Lucas J."/>
            <person name="Kovtun M."/>
            <person name="Corcoran D."/>
            <person name="Baugh L.R."/>
            <person name="Kiontke K."/>
            <person name="Gunsalus K."/>
            <person name="Fitch D.H."/>
            <person name="Piano F."/>
        </authorList>
    </citation>
    <scope>NUCLEOTIDE SEQUENCE [LARGE SCALE GENOMIC DNA]</scope>
    <source>
        <strain evidence="7">PF1309</strain>
    </source>
</reference>
<evidence type="ECO:0000256" key="1">
    <source>
        <dbReference type="ARBA" id="ARBA00022598"/>
    </source>
</evidence>
<evidence type="ECO:0000256" key="4">
    <source>
        <dbReference type="ARBA" id="ARBA00022840"/>
    </source>
</evidence>
<keyword evidence="4" id="KW-0067">ATP-binding</keyword>
<protein>
    <recommendedName>
        <fullName evidence="6">Glutathionylspermidine synthase pre-ATP-grasp-like domain-containing protein</fullName>
    </recommendedName>
</protein>
<dbReference type="AlphaFoldDB" id="A0A2A2K536"/>
<evidence type="ECO:0000313" key="8">
    <source>
        <dbReference type="Proteomes" id="UP000218231"/>
    </source>
</evidence>
<keyword evidence="3" id="KW-0547">Nucleotide-binding</keyword>
<feature type="domain" description="Glutathionylspermidine synthase pre-ATP-grasp-like" evidence="6">
    <location>
        <begin position="1"/>
        <end position="52"/>
    </location>
</feature>
<dbReference type="GO" id="GO:0046872">
    <property type="term" value="F:metal ion binding"/>
    <property type="evidence" value="ECO:0007669"/>
    <property type="project" value="UniProtKB-KW"/>
</dbReference>
<dbReference type="Pfam" id="PF03738">
    <property type="entry name" value="GSP_synth"/>
    <property type="match status" value="1"/>
</dbReference>
<dbReference type="GO" id="GO:0005524">
    <property type="term" value="F:ATP binding"/>
    <property type="evidence" value="ECO:0007669"/>
    <property type="project" value="UniProtKB-KW"/>
</dbReference>
<dbReference type="InterPro" id="IPR005494">
    <property type="entry name" value="GSPS_pre-ATP-grasp-like_dom"/>
</dbReference>
<dbReference type="SUPFAM" id="SSF56059">
    <property type="entry name" value="Glutathione synthetase ATP-binding domain-like"/>
    <property type="match status" value="1"/>
</dbReference>
<keyword evidence="1" id="KW-0436">Ligase</keyword>
<keyword evidence="8" id="KW-1185">Reference proteome</keyword>
<evidence type="ECO:0000256" key="3">
    <source>
        <dbReference type="ARBA" id="ARBA00022741"/>
    </source>
</evidence>
<evidence type="ECO:0000259" key="6">
    <source>
        <dbReference type="Pfam" id="PF03738"/>
    </source>
</evidence>
<name>A0A2A2K536_9BILA</name>
<proteinExistence type="predicted"/>
<gene>
    <name evidence="7" type="ORF">WR25_11911</name>
</gene>
<dbReference type="Proteomes" id="UP000218231">
    <property type="component" value="Unassembled WGS sequence"/>
</dbReference>
<evidence type="ECO:0000313" key="7">
    <source>
        <dbReference type="EMBL" id="PAV69097.1"/>
    </source>
</evidence>
<accession>A0A2A2K536</accession>
<organism evidence="7 8">
    <name type="scientific">Diploscapter pachys</name>
    <dbReference type="NCBI Taxonomy" id="2018661"/>
    <lineage>
        <taxon>Eukaryota</taxon>
        <taxon>Metazoa</taxon>
        <taxon>Ecdysozoa</taxon>
        <taxon>Nematoda</taxon>
        <taxon>Chromadorea</taxon>
        <taxon>Rhabditida</taxon>
        <taxon>Rhabditina</taxon>
        <taxon>Rhabditomorpha</taxon>
        <taxon>Rhabditoidea</taxon>
        <taxon>Rhabditidae</taxon>
        <taxon>Diploscapter</taxon>
    </lineage>
</organism>
<evidence type="ECO:0000256" key="5">
    <source>
        <dbReference type="ARBA" id="ARBA00022842"/>
    </source>
</evidence>